<dbReference type="RefSeq" id="WP_345609375.1">
    <property type="nucleotide sequence ID" value="NZ_BAABJO010000026.1"/>
</dbReference>
<sequence length="129" mass="13832">MQQHELVAAVAGSAGIGDHEDAERAVRSTVRVFGRRLAGGQTRKLAAQLPPDLASTLPAEGTGERFDAQEFCRRVAEAEGCSPQQARRHARATFAALEAGLTGHEYDHIAAQLPPDYADLLGTEPVQHH</sequence>
<evidence type="ECO:0000313" key="2">
    <source>
        <dbReference type="Proteomes" id="UP001500804"/>
    </source>
</evidence>
<dbReference type="EMBL" id="BAABJO010000026">
    <property type="protein sequence ID" value="GAA5133260.1"/>
    <property type="molecule type" value="Genomic_DNA"/>
</dbReference>
<dbReference type="InterPro" id="IPR018727">
    <property type="entry name" value="DUF2267"/>
</dbReference>
<dbReference type="Gene3D" id="1.10.490.110">
    <property type="entry name" value="Uncharacterized conserved protein DUF2267"/>
    <property type="match status" value="1"/>
</dbReference>
<gene>
    <name evidence="1" type="ORF">GCM10023320_59140</name>
</gene>
<accession>A0ABP9NSI8</accession>
<reference evidence="2" key="1">
    <citation type="journal article" date="2019" name="Int. J. Syst. Evol. Microbiol.">
        <title>The Global Catalogue of Microorganisms (GCM) 10K type strain sequencing project: providing services to taxonomists for standard genome sequencing and annotation.</title>
        <authorList>
            <consortium name="The Broad Institute Genomics Platform"/>
            <consortium name="The Broad Institute Genome Sequencing Center for Infectious Disease"/>
            <person name="Wu L."/>
            <person name="Ma J."/>
        </authorList>
    </citation>
    <scope>NUCLEOTIDE SEQUENCE [LARGE SCALE GENOMIC DNA]</scope>
    <source>
        <strain evidence="2">JCM 18302</strain>
    </source>
</reference>
<proteinExistence type="predicted"/>
<evidence type="ECO:0008006" key="3">
    <source>
        <dbReference type="Google" id="ProtNLM"/>
    </source>
</evidence>
<dbReference type="Proteomes" id="UP001500804">
    <property type="component" value="Unassembled WGS sequence"/>
</dbReference>
<evidence type="ECO:0000313" key="1">
    <source>
        <dbReference type="EMBL" id="GAA5133260.1"/>
    </source>
</evidence>
<name>A0ABP9NSI8_9PSEU</name>
<comment type="caution">
    <text evidence="1">The sequence shown here is derived from an EMBL/GenBank/DDBJ whole genome shotgun (WGS) entry which is preliminary data.</text>
</comment>
<protein>
    <recommendedName>
        <fullName evidence="3">DUF2267 domain-containing protein</fullName>
    </recommendedName>
</protein>
<keyword evidence="2" id="KW-1185">Reference proteome</keyword>
<dbReference type="Pfam" id="PF10025">
    <property type="entry name" value="DUF2267"/>
    <property type="match status" value="1"/>
</dbReference>
<dbReference type="InterPro" id="IPR038282">
    <property type="entry name" value="DUF2267_sf"/>
</dbReference>
<organism evidence="1 2">
    <name type="scientific">Pseudonocardia adelaidensis</name>
    <dbReference type="NCBI Taxonomy" id="648754"/>
    <lineage>
        <taxon>Bacteria</taxon>
        <taxon>Bacillati</taxon>
        <taxon>Actinomycetota</taxon>
        <taxon>Actinomycetes</taxon>
        <taxon>Pseudonocardiales</taxon>
        <taxon>Pseudonocardiaceae</taxon>
        <taxon>Pseudonocardia</taxon>
    </lineage>
</organism>